<keyword evidence="1" id="KW-0812">Transmembrane</keyword>
<dbReference type="EMBL" id="CP080507">
    <property type="protein sequence ID" value="QYM79027.1"/>
    <property type="molecule type" value="Genomic_DNA"/>
</dbReference>
<protein>
    <recommendedName>
        <fullName evidence="4">FeoB-associated Cys-rich membrane protein</fullName>
    </recommendedName>
</protein>
<reference evidence="2" key="1">
    <citation type="submission" date="2021-08" db="EMBL/GenBank/DDBJ databases">
        <title>Genome of a novel bacterium of the phylum Verrucomicrobia, Oleiharenicola sp. KSB-15.</title>
        <authorList>
            <person name="Chung J.-H."/>
            <person name="Ahn J.-H."/>
            <person name="Yoon Y."/>
            <person name="Kim D.-Y."/>
            <person name="An S.-H."/>
            <person name="Park I."/>
            <person name="Yeon J."/>
        </authorList>
    </citation>
    <scope>NUCLEOTIDE SEQUENCE</scope>
    <source>
        <strain evidence="2">KSB-15</strain>
    </source>
</reference>
<dbReference type="RefSeq" id="WP_220162335.1">
    <property type="nucleotide sequence ID" value="NZ_CP080507.1"/>
</dbReference>
<evidence type="ECO:0000313" key="2">
    <source>
        <dbReference type="EMBL" id="QYM79027.1"/>
    </source>
</evidence>
<dbReference type="Proteomes" id="UP000825051">
    <property type="component" value="Chromosome"/>
</dbReference>
<evidence type="ECO:0008006" key="4">
    <source>
        <dbReference type="Google" id="ProtNLM"/>
    </source>
</evidence>
<feature type="transmembrane region" description="Helical" evidence="1">
    <location>
        <begin position="6"/>
        <end position="23"/>
    </location>
</feature>
<evidence type="ECO:0000256" key="1">
    <source>
        <dbReference type="SAM" id="Phobius"/>
    </source>
</evidence>
<name>A0A8F9XGC3_9BACT</name>
<gene>
    <name evidence="2" type="ORF">K0B96_17255</name>
</gene>
<keyword evidence="3" id="KW-1185">Reference proteome</keyword>
<organism evidence="2 3">
    <name type="scientific">Horticoccus luteus</name>
    <dbReference type="NCBI Taxonomy" id="2862869"/>
    <lineage>
        <taxon>Bacteria</taxon>
        <taxon>Pseudomonadati</taxon>
        <taxon>Verrucomicrobiota</taxon>
        <taxon>Opitutia</taxon>
        <taxon>Opitutales</taxon>
        <taxon>Opitutaceae</taxon>
        <taxon>Horticoccus</taxon>
    </lineage>
</organism>
<dbReference type="AlphaFoldDB" id="A0A8F9XGC3"/>
<accession>A0A8F9XGC3</accession>
<evidence type="ECO:0000313" key="3">
    <source>
        <dbReference type="Proteomes" id="UP000825051"/>
    </source>
</evidence>
<dbReference type="KEGG" id="ole:K0B96_17255"/>
<keyword evidence="1" id="KW-0472">Membrane</keyword>
<proteinExistence type="predicted"/>
<sequence>MTPEVQTLLALLVVAVAAVWLVVRAMGKRKQSGCGGGECGAISPEVRKLQARLKHR</sequence>
<keyword evidence="1" id="KW-1133">Transmembrane helix</keyword>